<dbReference type="EMBL" id="CP017141">
    <property type="protein sequence ID" value="AOM76312.1"/>
    <property type="molecule type" value="Genomic_DNA"/>
</dbReference>
<feature type="domain" description="Right handed beta helix" evidence="5">
    <location>
        <begin position="250"/>
        <end position="367"/>
    </location>
</feature>
<dbReference type="InterPro" id="IPR012334">
    <property type="entry name" value="Pectin_lyas_fold"/>
</dbReference>
<evidence type="ECO:0000256" key="3">
    <source>
        <dbReference type="ARBA" id="ARBA00022729"/>
    </source>
</evidence>
<dbReference type="Pfam" id="PF13229">
    <property type="entry name" value="Beta_helix"/>
    <property type="match status" value="1"/>
</dbReference>
<evidence type="ECO:0000259" key="5">
    <source>
        <dbReference type="Pfam" id="PF13229"/>
    </source>
</evidence>
<proteinExistence type="predicted"/>
<evidence type="ECO:0000256" key="4">
    <source>
        <dbReference type="SAM" id="SignalP"/>
    </source>
</evidence>
<feature type="signal peptide" evidence="4">
    <location>
        <begin position="1"/>
        <end position="24"/>
    </location>
</feature>
<feature type="chain" id="PRO_5009098316" description="Right handed beta helix domain-containing protein" evidence="4">
    <location>
        <begin position="25"/>
        <end position="481"/>
    </location>
</feature>
<dbReference type="GO" id="GO:0016837">
    <property type="term" value="F:carbon-oxygen lyase activity, acting on polysaccharides"/>
    <property type="evidence" value="ECO:0007669"/>
    <property type="project" value="TreeGrafter"/>
</dbReference>
<dbReference type="InterPro" id="IPR006626">
    <property type="entry name" value="PbH1"/>
</dbReference>
<name>A0A1D7QCA0_9SPHI</name>
<keyword evidence="2" id="KW-0964">Secreted</keyword>
<dbReference type="RefSeq" id="WP_069378008.1">
    <property type="nucleotide sequence ID" value="NZ_CP017141.1"/>
</dbReference>
<sequence>MKPYAFLSLVLVVQTLVCTTKTFAAIPQTKEKPRKYYVSVNGSDGNTGSISAPFQTINIALAHAKPGDQVLVRGGTYYQEVKFPRSGEPGKTISLQGYPGEKPIIDGSRIKVSGWLSLVTISNVSYVTIDGFDICNLSSSAVNTDPQGIAINGKGQHISVKNCHIYNIKSHATLEQGRSAHAILVIGSSPTPISHLLITGCTVNDTQTGTSENVTLAGNIEGFIFSHNLVYDTENIGVIVAGGDGINPRGAVESNYARNGVISDNVFHHNTMTRTPETWGPDRFGAISIYVCGGANTLIERNIVYESDRGIGLVSESNIYPTRTTTVRNNLVYNCYRAGIYMGDYLNYTIAGTKNCSILNNTLFQNNRVAGAFGEIEGELRLTEHCEGNVIKYNRVYAGPKDLLVHKYTLTGSQNIIDHNSYFSIGQPQWIWNSTNGSPITDFQTWKKTSGQDAHSSLKKVSSKFYSNLSRKWKRSLPSKI</sequence>
<dbReference type="PANTHER" id="PTHR40088:SF2">
    <property type="entry name" value="SECRETED SUGAR HYDROLASE"/>
    <property type="match status" value="1"/>
</dbReference>
<dbReference type="PANTHER" id="PTHR40088">
    <property type="entry name" value="PECTATE LYASE (EUROFUNG)"/>
    <property type="match status" value="1"/>
</dbReference>
<dbReference type="GO" id="GO:0005576">
    <property type="term" value="C:extracellular region"/>
    <property type="evidence" value="ECO:0007669"/>
    <property type="project" value="UniProtKB-SubCell"/>
</dbReference>
<dbReference type="SUPFAM" id="SSF51126">
    <property type="entry name" value="Pectin lyase-like"/>
    <property type="match status" value="1"/>
</dbReference>
<dbReference type="InterPro" id="IPR011050">
    <property type="entry name" value="Pectin_lyase_fold/virulence"/>
</dbReference>
<dbReference type="Gene3D" id="2.160.20.10">
    <property type="entry name" value="Single-stranded right-handed beta-helix, Pectin lyase-like"/>
    <property type="match status" value="1"/>
</dbReference>
<accession>A0A1D7QCA0</accession>
<organism evidence="6 7">
    <name type="scientific">Pedobacter steynii</name>
    <dbReference type="NCBI Taxonomy" id="430522"/>
    <lineage>
        <taxon>Bacteria</taxon>
        <taxon>Pseudomonadati</taxon>
        <taxon>Bacteroidota</taxon>
        <taxon>Sphingobacteriia</taxon>
        <taxon>Sphingobacteriales</taxon>
        <taxon>Sphingobacteriaceae</taxon>
        <taxon>Pedobacter</taxon>
    </lineage>
</organism>
<dbReference type="InterPro" id="IPR039448">
    <property type="entry name" value="Beta_helix"/>
</dbReference>
<protein>
    <recommendedName>
        <fullName evidence="5">Right handed beta helix domain-containing protein</fullName>
    </recommendedName>
</protein>
<gene>
    <name evidence="6" type="ORF">BFS30_03555</name>
</gene>
<keyword evidence="7" id="KW-1185">Reference proteome</keyword>
<evidence type="ECO:0000313" key="7">
    <source>
        <dbReference type="Proteomes" id="UP000094313"/>
    </source>
</evidence>
<dbReference type="KEGG" id="psty:BFS30_03555"/>
<evidence type="ECO:0000313" key="6">
    <source>
        <dbReference type="EMBL" id="AOM76312.1"/>
    </source>
</evidence>
<evidence type="ECO:0000256" key="1">
    <source>
        <dbReference type="ARBA" id="ARBA00004613"/>
    </source>
</evidence>
<dbReference type="SMART" id="SM00710">
    <property type="entry name" value="PbH1"/>
    <property type="match status" value="7"/>
</dbReference>
<dbReference type="OrthoDB" id="9795486at2"/>
<dbReference type="InterPro" id="IPR052052">
    <property type="entry name" value="Polysaccharide_Lyase_9"/>
</dbReference>
<reference evidence="6 7" key="1">
    <citation type="submission" date="2016-08" db="EMBL/GenBank/DDBJ databases">
        <authorList>
            <person name="Seilhamer J.J."/>
        </authorList>
    </citation>
    <scope>NUCLEOTIDE SEQUENCE [LARGE SCALE GENOMIC DNA]</scope>
    <source>
        <strain evidence="6 7">DX4</strain>
    </source>
</reference>
<comment type="subcellular location">
    <subcellularLocation>
        <location evidence="1">Secreted</location>
    </subcellularLocation>
</comment>
<keyword evidence="3 4" id="KW-0732">Signal</keyword>
<dbReference type="AlphaFoldDB" id="A0A1D7QCA0"/>
<dbReference type="Proteomes" id="UP000094313">
    <property type="component" value="Chromosome"/>
</dbReference>
<evidence type="ECO:0000256" key="2">
    <source>
        <dbReference type="ARBA" id="ARBA00022525"/>
    </source>
</evidence>